<dbReference type="EMBL" id="CADCTR010002410">
    <property type="protein sequence ID" value="CAA9351368.1"/>
    <property type="molecule type" value="Genomic_DNA"/>
</dbReference>
<dbReference type="GO" id="GO:0005524">
    <property type="term" value="F:ATP binding"/>
    <property type="evidence" value="ECO:0007669"/>
    <property type="project" value="UniProtKB-UniRule"/>
</dbReference>
<dbReference type="SMART" id="SM00220">
    <property type="entry name" value="S_TKc"/>
    <property type="match status" value="1"/>
</dbReference>
<feature type="domain" description="Protein kinase" evidence="7">
    <location>
        <begin position="14"/>
        <end position="176"/>
    </location>
</feature>
<evidence type="ECO:0000256" key="4">
    <source>
        <dbReference type="ARBA" id="ARBA00022777"/>
    </source>
</evidence>
<keyword evidence="4" id="KW-0418">Kinase</keyword>
<dbReference type="Gene3D" id="3.30.200.20">
    <property type="entry name" value="Phosphorylase Kinase, domain 1"/>
    <property type="match status" value="1"/>
</dbReference>
<keyword evidence="3 6" id="KW-0547">Nucleotide-binding</keyword>
<evidence type="ECO:0000256" key="1">
    <source>
        <dbReference type="ARBA" id="ARBA00012513"/>
    </source>
</evidence>
<evidence type="ECO:0000313" key="8">
    <source>
        <dbReference type="EMBL" id="CAA9351368.1"/>
    </source>
</evidence>
<feature type="non-terminal residue" evidence="8">
    <location>
        <position position="176"/>
    </location>
</feature>
<dbReference type="PANTHER" id="PTHR43289">
    <property type="entry name" value="MITOGEN-ACTIVATED PROTEIN KINASE KINASE KINASE 20-RELATED"/>
    <property type="match status" value="1"/>
</dbReference>
<dbReference type="PANTHER" id="PTHR43289:SF6">
    <property type="entry name" value="SERINE_THREONINE-PROTEIN KINASE NEKL-3"/>
    <property type="match status" value="1"/>
</dbReference>
<sequence>MRLEGLIGQHLGRYQIEALIGRGGMAAVYRAFDPALQRNVALKVLYPQFLADPSLIERFRREAITAASLDHPYIAPIYDVGDADGLVYLAMKLLPGPSLAELLQRDGRMPLSSAAVLVAEVAAALDEAHAHGIVHRDIKPGNVLFDARGRAMLTDFGIAKSLESSSLTETSVIVGT</sequence>
<dbReference type="InterPro" id="IPR017441">
    <property type="entry name" value="Protein_kinase_ATP_BS"/>
</dbReference>
<dbReference type="PROSITE" id="PS00108">
    <property type="entry name" value="PROTEIN_KINASE_ST"/>
    <property type="match status" value="1"/>
</dbReference>
<evidence type="ECO:0000259" key="7">
    <source>
        <dbReference type="PROSITE" id="PS50011"/>
    </source>
</evidence>
<dbReference type="SUPFAM" id="SSF56112">
    <property type="entry name" value="Protein kinase-like (PK-like)"/>
    <property type="match status" value="1"/>
</dbReference>
<dbReference type="GO" id="GO:0004674">
    <property type="term" value="F:protein serine/threonine kinase activity"/>
    <property type="evidence" value="ECO:0007669"/>
    <property type="project" value="UniProtKB-EC"/>
</dbReference>
<dbReference type="InterPro" id="IPR011009">
    <property type="entry name" value="Kinase-like_dom_sf"/>
</dbReference>
<accession>A0A6J4M6H9</accession>
<dbReference type="Gene3D" id="1.10.510.10">
    <property type="entry name" value="Transferase(Phosphotransferase) domain 1"/>
    <property type="match status" value="1"/>
</dbReference>
<protein>
    <recommendedName>
        <fullName evidence="1">non-specific serine/threonine protein kinase</fullName>
        <ecNumber evidence="1">2.7.11.1</ecNumber>
    </recommendedName>
</protein>
<evidence type="ECO:0000256" key="6">
    <source>
        <dbReference type="PROSITE-ProRule" id="PRU10141"/>
    </source>
</evidence>
<feature type="binding site" evidence="6">
    <location>
        <position position="43"/>
    </location>
    <ligand>
        <name>ATP</name>
        <dbReference type="ChEBI" id="CHEBI:30616"/>
    </ligand>
</feature>
<organism evidence="8">
    <name type="scientific">uncultured Chloroflexia bacterium</name>
    <dbReference type="NCBI Taxonomy" id="1672391"/>
    <lineage>
        <taxon>Bacteria</taxon>
        <taxon>Bacillati</taxon>
        <taxon>Chloroflexota</taxon>
        <taxon>Chloroflexia</taxon>
        <taxon>environmental samples</taxon>
    </lineage>
</organism>
<dbReference type="InterPro" id="IPR000719">
    <property type="entry name" value="Prot_kinase_dom"/>
</dbReference>
<reference evidence="8" key="1">
    <citation type="submission" date="2020-02" db="EMBL/GenBank/DDBJ databases">
        <authorList>
            <person name="Meier V. D."/>
        </authorList>
    </citation>
    <scope>NUCLEOTIDE SEQUENCE</scope>
    <source>
        <strain evidence="8">AVDCRST_MAG93</strain>
    </source>
</reference>
<evidence type="ECO:0000256" key="3">
    <source>
        <dbReference type="ARBA" id="ARBA00022741"/>
    </source>
</evidence>
<dbReference type="CDD" id="cd14014">
    <property type="entry name" value="STKc_PknB_like"/>
    <property type="match status" value="1"/>
</dbReference>
<dbReference type="EC" id="2.7.11.1" evidence="1"/>
<dbReference type="PROSITE" id="PS00107">
    <property type="entry name" value="PROTEIN_KINASE_ATP"/>
    <property type="match status" value="1"/>
</dbReference>
<dbReference type="Pfam" id="PF00069">
    <property type="entry name" value="Pkinase"/>
    <property type="match status" value="1"/>
</dbReference>
<name>A0A6J4M6H9_9CHLR</name>
<evidence type="ECO:0000256" key="2">
    <source>
        <dbReference type="ARBA" id="ARBA00022679"/>
    </source>
</evidence>
<gene>
    <name evidence="8" type="ORF">AVDCRST_MAG93-7135</name>
</gene>
<keyword evidence="2" id="KW-0808">Transferase</keyword>
<dbReference type="AlphaFoldDB" id="A0A6J4M6H9"/>
<dbReference type="PROSITE" id="PS50011">
    <property type="entry name" value="PROTEIN_KINASE_DOM"/>
    <property type="match status" value="1"/>
</dbReference>
<evidence type="ECO:0000256" key="5">
    <source>
        <dbReference type="ARBA" id="ARBA00022840"/>
    </source>
</evidence>
<keyword evidence="5 6" id="KW-0067">ATP-binding</keyword>
<dbReference type="InterPro" id="IPR008271">
    <property type="entry name" value="Ser/Thr_kinase_AS"/>
</dbReference>
<proteinExistence type="predicted"/>